<keyword evidence="8" id="KW-0472">Membrane</keyword>
<sequence length="778" mass="86528">MTSGTPNHATSPTSNVTPIPSSRKHPLEDAYDPGSENRRKDPKVSRACDSCKVKKIRCSGTAPCDHCNRRRLTCTYASKYSRGRPPTPPPLSGSRERATISAGQRPNVQHTSSRSTSNISEDVQDNERPQVNIDERATSSSVNVGDGAPSPELVIEGQYADPTSGLTSFHQAWRKISMQNRDIASPRSSEAEMNQPLVSAGDRPFYQDSHSSDPFPDPPTARRLLCFYFESCVVTYRIFHRQTVEGWLDAVLDNRRTNRPITHSIGNAKYSIILTILAIARFRTFKIERKFPNNDEASALTETDPLFCAAMDLTETEKGYPRLESAQARLIQVLYLLQTSRVNRAWYVFGNVYQIVSSLGLHRRRSRKQNIASNGLSNYIKAQCAKRVFWVTYTIDKYLSVVMGRPQLLHDDDIDQDFPDSVNDEDIGPSGLLSVEDPEDCHVDALIFHAKIAHIIGRISRQVYSVGSSAGEGRKAAAYSIVHELHVWRANLPLHLGTIKLSTLIPSFRREATALHLAYSHALIHVNRPFLLGDVVSSEDEPEAKDRIAECISAAKAVLELVNTMAKDTNLLHSFWWTHYVTFCALAVVYIWNIQCKARNDQQLGNESSYVKLFDLAEKCRAHLAWTGSPSSPGRRYAAILEELRLEAQRETINNTHTDSGQGMVEGVTQPNSQLNVFDSSGLAEASFECIASIDRPVNTVPSMLDAWQAVDWLDLDASKIIPESTETACHTGSRLLHQCALQAHCYVVLFPGPQCLVPPSSVSFYASTSYISSPHGV</sequence>
<evidence type="ECO:0000256" key="8">
    <source>
        <dbReference type="SAM" id="Phobius"/>
    </source>
</evidence>
<feature type="region of interest" description="Disordered" evidence="7">
    <location>
        <begin position="79"/>
        <end position="146"/>
    </location>
</feature>
<dbReference type="PANTHER" id="PTHR47540:SF2">
    <property type="entry name" value="ZN(II)2CYS6 TRANSCRIPTION FACTOR (EUROFUNG)"/>
    <property type="match status" value="1"/>
</dbReference>
<evidence type="ECO:0000313" key="10">
    <source>
        <dbReference type="EMBL" id="QRD83298.1"/>
    </source>
</evidence>
<feature type="compositionally biased region" description="Polar residues" evidence="7">
    <location>
        <begin position="1"/>
        <end position="20"/>
    </location>
</feature>
<dbReference type="InterPro" id="IPR036864">
    <property type="entry name" value="Zn2-C6_fun-type_DNA-bd_sf"/>
</dbReference>
<dbReference type="GO" id="GO:0008270">
    <property type="term" value="F:zinc ion binding"/>
    <property type="evidence" value="ECO:0007669"/>
    <property type="project" value="InterPro"/>
</dbReference>
<keyword evidence="3" id="KW-0805">Transcription regulation</keyword>
<dbReference type="Gene3D" id="4.10.240.10">
    <property type="entry name" value="Zn(2)-C6 fungal-type DNA-binding domain"/>
    <property type="match status" value="1"/>
</dbReference>
<evidence type="ECO:0000256" key="4">
    <source>
        <dbReference type="ARBA" id="ARBA00023125"/>
    </source>
</evidence>
<dbReference type="GO" id="GO:0000981">
    <property type="term" value="F:DNA-binding transcription factor activity, RNA polymerase II-specific"/>
    <property type="evidence" value="ECO:0007669"/>
    <property type="project" value="InterPro"/>
</dbReference>
<keyword evidence="8" id="KW-1133">Transmembrane helix</keyword>
<dbReference type="GO" id="GO:0006351">
    <property type="term" value="P:DNA-templated transcription"/>
    <property type="evidence" value="ECO:0007669"/>
    <property type="project" value="InterPro"/>
</dbReference>
<dbReference type="VEuPathDB" id="FungiDB:F9C07_2278417"/>
<dbReference type="SUPFAM" id="SSF57701">
    <property type="entry name" value="Zn2/Cys6 DNA-binding domain"/>
    <property type="match status" value="1"/>
</dbReference>
<dbReference type="GO" id="GO:0045944">
    <property type="term" value="P:positive regulation of transcription by RNA polymerase II"/>
    <property type="evidence" value="ECO:0007669"/>
    <property type="project" value="TreeGrafter"/>
</dbReference>
<feature type="compositionally biased region" description="Polar residues" evidence="7">
    <location>
        <begin position="101"/>
        <end position="121"/>
    </location>
</feature>
<evidence type="ECO:0000256" key="7">
    <source>
        <dbReference type="SAM" id="MobiDB-lite"/>
    </source>
</evidence>
<dbReference type="SMART" id="SM00906">
    <property type="entry name" value="Fungal_trans"/>
    <property type="match status" value="1"/>
</dbReference>
<feature type="domain" description="Zn(2)-C6 fungal-type" evidence="9">
    <location>
        <begin position="47"/>
        <end position="76"/>
    </location>
</feature>
<dbReference type="PROSITE" id="PS00463">
    <property type="entry name" value="ZN2_CY6_FUNGAL_1"/>
    <property type="match status" value="1"/>
</dbReference>
<dbReference type="AlphaFoldDB" id="A0A7U2MGI7"/>
<dbReference type="PROSITE" id="PS50048">
    <property type="entry name" value="ZN2_CY6_FUNGAL_2"/>
    <property type="match status" value="1"/>
</dbReference>
<comment type="subcellular location">
    <subcellularLocation>
        <location evidence="1">Nucleus</location>
    </subcellularLocation>
</comment>
<evidence type="ECO:0000313" key="11">
    <source>
        <dbReference type="Proteomes" id="UP000596276"/>
    </source>
</evidence>
<dbReference type="GO" id="GO:0043565">
    <property type="term" value="F:sequence-specific DNA binding"/>
    <property type="evidence" value="ECO:0007669"/>
    <property type="project" value="TreeGrafter"/>
</dbReference>
<dbReference type="EMBL" id="CP044622">
    <property type="protein sequence ID" value="QRD83298.1"/>
    <property type="molecule type" value="Genomic_DNA"/>
</dbReference>
<keyword evidence="5" id="KW-0804">Transcription</keyword>
<evidence type="ECO:0000256" key="5">
    <source>
        <dbReference type="ARBA" id="ARBA00023163"/>
    </source>
</evidence>
<dbReference type="Pfam" id="PF04082">
    <property type="entry name" value="Fungal_trans"/>
    <property type="match status" value="1"/>
</dbReference>
<dbReference type="InterPro" id="IPR001138">
    <property type="entry name" value="Zn2Cys6_DnaBD"/>
</dbReference>
<dbReference type="PANTHER" id="PTHR47540">
    <property type="entry name" value="THIAMINE REPRESSIBLE GENES REGULATORY PROTEIN THI5"/>
    <property type="match status" value="1"/>
</dbReference>
<evidence type="ECO:0000259" key="9">
    <source>
        <dbReference type="PROSITE" id="PS50048"/>
    </source>
</evidence>
<evidence type="ECO:0000256" key="3">
    <source>
        <dbReference type="ARBA" id="ARBA00023015"/>
    </source>
</evidence>
<dbReference type="CDD" id="cd12148">
    <property type="entry name" value="fungal_TF_MHR"/>
    <property type="match status" value="1"/>
</dbReference>
<dbReference type="VEuPathDB" id="FungiDB:AFLA_000239"/>
<feature type="compositionally biased region" description="Basic and acidic residues" evidence="7">
    <location>
        <begin position="35"/>
        <end position="47"/>
    </location>
</feature>
<evidence type="ECO:0000256" key="6">
    <source>
        <dbReference type="ARBA" id="ARBA00023242"/>
    </source>
</evidence>
<dbReference type="CDD" id="cd00067">
    <property type="entry name" value="GAL4"/>
    <property type="match status" value="1"/>
</dbReference>
<dbReference type="GO" id="GO:0005634">
    <property type="term" value="C:nucleus"/>
    <property type="evidence" value="ECO:0007669"/>
    <property type="project" value="UniProtKB-SubCell"/>
</dbReference>
<keyword evidence="4" id="KW-0238">DNA-binding</keyword>
<keyword evidence="2" id="KW-0479">Metal-binding</keyword>
<keyword evidence="11" id="KW-1185">Reference proteome</keyword>
<dbReference type="InterPro" id="IPR051711">
    <property type="entry name" value="Stress_Response_Reg"/>
</dbReference>
<keyword evidence="8" id="KW-0812">Transmembrane</keyword>
<dbReference type="InterPro" id="IPR007219">
    <property type="entry name" value="XnlR_reg_dom"/>
</dbReference>
<dbReference type="OMA" id="AYCHAVM"/>
<proteinExistence type="predicted"/>
<feature type="compositionally biased region" description="Basic and acidic residues" evidence="7">
    <location>
        <begin position="125"/>
        <end position="137"/>
    </location>
</feature>
<dbReference type="Proteomes" id="UP000596276">
    <property type="component" value="Chromosome 2"/>
</dbReference>
<accession>A0A7U2MGI7</accession>
<dbReference type="Pfam" id="PF00172">
    <property type="entry name" value="Zn_clus"/>
    <property type="match status" value="1"/>
</dbReference>
<evidence type="ECO:0000256" key="2">
    <source>
        <dbReference type="ARBA" id="ARBA00022723"/>
    </source>
</evidence>
<evidence type="ECO:0000256" key="1">
    <source>
        <dbReference type="ARBA" id="ARBA00004123"/>
    </source>
</evidence>
<feature type="region of interest" description="Disordered" evidence="7">
    <location>
        <begin position="1"/>
        <end position="47"/>
    </location>
</feature>
<feature type="transmembrane region" description="Helical" evidence="8">
    <location>
        <begin position="574"/>
        <end position="592"/>
    </location>
</feature>
<gene>
    <name evidence="10" type="ORF">F9C07_2278417</name>
</gene>
<keyword evidence="6" id="KW-0539">Nucleus</keyword>
<dbReference type="SMART" id="SM00066">
    <property type="entry name" value="GAL4"/>
    <property type="match status" value="1"/>
</dbReference>
<organism evidence="10 11">
    <name type="scientific">Aspergillus flavus (strain ATCC 200026 / FGSC A1120 / IAM 13836 / NRRL 3357 / JCM 12722 / SRRC 167)</name>
    <dbReference type="NCBI Taxonomy" id="332952"/>
    <lineage>
        <taxon>Eukaryota</taxon>
        <taxon>Fungi</taxon>
        <taxon>Dikarya</taxon>
        <taxon>Ascomycota</taxon>
        <taxon>Pezizomycotina</taxon>
        <taxon>Eurotiomycetes</taxon>
        <taxon>Eurotiomycetidae</taxon>
        <taxon>Eurotiales</taxon>
        <taxon>Aspergillaceae</taxon>
        <taxon>Aspergillus</taxon>
        <taxon>Aspergillus subgen. Circumdati</taxon>
    </lineage>
</organism>
<reference evidence="11" key="1">
    <citation type="journal article" date="2021" name="G3 (Bethesda)">
        <title>Chromosome assembled and annotated genome sequence of Aspergillus flavus NRRL 3357.</title>
        <authorList>
            <person name="Skerker J.M."/>
            <person name="Pianalto K.M."/>
            <person name="Mondo S.J."/>
            <person name="Yang K."/>
            <person name="Arkin A.P."/>
            <person name="Keller N.P."/>
            <person name="Grigoriev I.V."/>
            <person name="Louise Glass N.L."/>
        </authorList>
    </citation>
    <scope>NUCLEOTIDE SEQUENCE [LARGE SCALE GENOMIC DNA]</scope>
    <source>
        <strain evidence="11">ATCC 200026 / FGSC A1120 / IAM 13836 / NRRL 3357 / JCM 12722 / SRRC 167</strain>
    </source>
</reference>
<name>A0A7U2MGI7_ASPFN</name>
<protein>
    <submittedName>
        <fullName evidence="10">C6 transcription factor</fullName>
    </submittedName>
</protein>